<dbReference type="EMBL" id="LR590484">
    <property type="protein sequence ID" value="VTR41251.1"/>
    <property type="molecule type" value="Genomic_DNA"/>
</dbReference>
<dbReference type="STRING" id="1123265.GCA_000686625_03816"/>
<accession>A0A4U9VE32</accession>
<proteinExistence type="predicted"/>
<evidence type="ECO:0000256" key="1">
    <source>
        <dbReference type="SAM" id="MobiDB-lite"/>
    </source>
</evidence>
<protein>
    <submittedName>
        <fullName evidence="2">Uncharacterized protein</fullName>
    </submittedName>
</protein>
<gene>
    <name evidence="2" type="ORF">NCTC11429_02486</name>
</gene>
<feature type="region of interest" description="Disordered" evidence="1">
    <location>
        <begin position="1"/>
        <end position="20"/>
    </location>
</feature>
<dbReference type="AlphaFoldDB" id="A0A4U9VE32"/>
<name>A0A4U9VE32_9SPHI</name>
<evidence type="ECO:0000313" key="3">
    <source>
        <dbReference type="Proteomes" id="UP000308196"/>
    </source>
</evidence>
<evidence type="ECO:0000313" key="2">
    <source>
        <dbReference type="EMBL" id="VTR41251.1"/>
    </source>
</evidence>
<organism evidence="2 3">
    <name type="scientific">Sphingobacterium thalpophilum</name>
    <dbReference type="NCBI Taxonomy" id="259"/>
    <lineage>
        <taxon>Bacteria</taxon>
        <taxon>Pseudomonadati</taxon>
        <taxon>Bacteroidota</taxon>
        <taxon>Sphingobacteriia</taxon>
        <taxon>Sphingobacteriales</taxon>
        <taxon>Sphingobacteriaceae</taxon>
        <taxon>Sphingobacterium</taxon>
    </lineage>
</organism>
<sequence>MRFEPKEAQGCSLGDAGLSQSCHPDIKALTKVRAFFVSKQEEDLRPFMVYEV</sequence>
<dbReference type="Proteomes" id="UP000308196">
    <property type="component" value="Chromosome"/>
</dbReference>
<dbReference type="KEGG" id="stha:NCTC11429_02486"/>
<reference evidence="2 3" key="1">
    <citation type="submission" date="2019-05" db="EMBL/GenBank/DDBJ databases">
        <authorList>
            <consortium name="Pathogen Informatics"/>
        </authorList>
    </citation>
    <scope>NUCLEOTIDE SEQUENCE [LARGE SCALE GENOMIC DNA]</scope>
    <source>
        <strain evidence="2 3">NCTC11429</strain>
    </source>
</reference>